<feature type="compositionally biased region" description="Low complexity" evidence="1">
    <location>
        <begin position="348"/>
        <end position="365"/>
    </location>
</feature>
<keyword evidence="3" id="KW-1185">Reference proteome</keyword>
<feature type="compositionally biased region" description="Low complexity" evidence="1">
    <location>
        <begin position="247"/>
        <end position="263"/>
    </location>
</feature>
<protein>
    <submittedName>
        <fullName evidence="2">Uncharacterized protein</fullName>
    </submittedName>
</protein>
<reference evidence="2" key="1">
    <citation type="journal article" date="2022" name="Int. J. Mol. Sci.">
        <title>Draft Genome of Tanacetum Coccineum: Genomic Comparison of Closely Related Tanacetum-Family Plants.</title>
        <authorList>
            <person name="Yamashiro T."/>
            <person name="Shiraishi A."/>
            <person name="Nakayama K."/>
            <person name="Satake H."/>
        </authorList>
    </citation>
    <scope>NUCLEOTIDE SEQUENCE</scope>
</reference>
<feature type="compositionally biased region" description="Basic and acidic residues" evidence="1">
    <location>
        <begin position="230"/>
        <end position="242"/>
    </location>
</feature>
<feature type="compositionally biased region" description="Low complexity" evidence="1">
    <location>
        <begin position="151"/>
        <end position="163"/>
    </location>
</feature>
<evidence type="ECO:0000313" key="2">
    <source>
        <dbReference type="EMBL" id="GJT90331.1"/>
    </source>
</evidence>
<feature type="region of interest" description="Disordered" evidence="1">
    <location>
        <begin position="315"/>
        <end position="365"/>
    </location>
</feature>
<feature type="compositionally biased region" description="Polar residues" evidence="1">
    <location>
        <begin position="116"/>
        <end position="130"/>
    </location>
</feature>
<proteinExistence type="predicted"/>
<evidence type="ECO:0000313" key="3">
    <source>
        <dbReference type="Proteomes" id="UP001151760"/>
    </source>
</evidence>
<accession>A0ABQ5HR42</accession>
<feature type="compositionally biased region" description="Pro residues" evidence="1">
    <location>
        <begin position="331"/>
        <end position="345"/>
    </location>
</feature>
<dbReference type="Proteomes" id="UP001151760">
    <property type="component" value="Unassembled WGS sequence"/>
</dbReference>
<dbReference type="EMBL" id="BQNB010019910">
    <property type="protein sequence ID" value="GJT90331.1"/>
    <property type="molecule type" value="Genomic_DNA"/>
</dbReference>
<organism evidence="2 3">
    <name type="scientific">Tanacetum coccineum</name>
    <dbReference type="NCBI Taxonomy" id="301880"/>
    <lineage>
        <taxon>Eukaryota</taxon>
        <taxon>Viridiplantae</taxon>
        <taxon>Streptophyta</taxon>
        <taxon>Embryophyta</taxon>
        <taxon>Tracheophyta</taxon>
        <taxon>Spermatophyta</taxon>
        <taxon>Magnoliopsida</taxon>
        <taxon>eudicotyledons</taxon>
        <taxon>Gunneridae</taxon>
        <taxon>Pentapetalae</taxon>
        <taxon>asterids</taxon>
        <taxon>campanulids</taxon>
        <taxon>Asterales</taxon>
        <taxon>Asteraceae</taxon>
        <taxon>Asteroideae</taxon>
        <taxon>Anthemideae</taxon>
        <taxon>Anthemidinae</taxon>
        <taxon>Tanacetum</taxon>
    </lineage>
</organism>
<name>A0ABQ5HR42_9ASTR</name>
<feature type="region of interest" description="Disordered" evidence="1">
    <location>
        <begin position="104"/>
        <end position="178"/>
    </location>
</feature>
<comment type="caution">
    <text evidence="2">The sequence shown here is derived from an EMBL/GenBank/DDBJ whole genome shotgun (WGS) entry which is preliminary data.</text>
</comment>
<evidence type="ECO:0000256" key="1">
    <source>
        <dbReference type="SAM" id="MobiDB-lite"/>
    </source>
</evidence>
<sequence>MVVVGYCCALALRLFVKFALFAIEVWYVIGIATLRALVHAGDKTNGDARSWCVNSRYVSDIGRAKMFTQGDWVKMGFIHFTAKPQIEDPYEAIRQAYLFETDTESEPLKDLETETPESPHTAASPTSLLDSTPPACHYEESESSDTSDARSTSLDSTTPLSPDHPLTHTTPASVPSLPEVAAMSDLAFRTRFRSSCESSPSSTLPVWKRYRGTSELILDTNSEEEEDGEVEKSSDFDSKSEDDGPTAGDEGLAAGDEGLAAGDEGPGMRVKSLGLGGDEAVPEGQQQAAPVMETTMGEPLGLGYEALRRREIASRENHMPSDGRSYIDVPAYPPPAPPVQTPPSPEWSSGSLPTSSAPSAVPSPISSSMISLTVPSLVASPTTAKAEGFLAELEAQVEMQG</sequence>
<gene>
    <name evidence="2" type="ORF">Tco_1079176</name>
</gene>
<feature type="region of interest" description="Disordered" evidence="1">
    <location>
        <begin position="218"/>
        <end position="297"/>
    </location>
</feature>
<reference evidence="2" key="2">
    <citation type="submission" date="2022-01" db="EMBL/GenBank/DDBJ databases">
        <authorList>
            <person name="Yamashiro T."/>
            <person name="Shiraishi A."/>
            <person name="Satake H."/>
            <person name="Nakayama K."/>
        </authorList>
    </citation>
    <scope>NUCLEOTIDE SEQUENCE</scope>
</reference>